<keyword evidence="1" id="KW-1133">Transmembrane helix</keyword>
<dbReference type="KEGG" id="ehn:H9Q80_15390"/>
<dbReference type="AlphaFoldDB" id="A0A7G9GLD4"/>
<feature type="transmembrane region" description="Helical" evidence="1">
    <location>
        <begin position="55"/>
        <end position="75"/>
    </location>
</feature>
<keyword evidence="1" id="KW-0812">Transmembrane</keyword>
<evidence type="ECO:0000313" key="3">
    <source>
        <dbReference type="EMBL" id="QNM11616.1"/>
    </source>
</evidence>
<gene>
    <name evidence="3" type="ORF">H9Q80_15390</name>
</gene>
<feature type="domain" description="Phosphatidic acid phosphatase type 2/haloperoxidase" evidence="2">
    <location>
        <begin position="89"/>
        <end position="209"/>
    </location>
</feature>
<evidence type="ECO:0000313" key="4">
    <source>
        <dbReference type="Proteomes" id="UP000515856"/>
    </source>
</evidence>
<evidence type="ECO:0000259" key="2">
    <source>
        <dbReference type="Pfam" id="PF01569"/>
    </source>
</evidence>
<protein>
    <submittedName>
        <fullName evidence="3">Phosphatidic acid phosphatase</fullName>
    </submittedName>
</protein>
<keyword evidence="4" id="KW-1185">Reference proteome</keyword>
<feature type="transmembrane region" description="Helical" evidence="1">
    <location>
        <begin position="136"/>
        <end position="153"/>
    </location>
</feature>
<organism evidence="3 4">
    <name type="scientific">[Eubacterium] hominis</name>
    <dbReference type="NCBI Taxonomy" id="2764325"/>
    <lineage>
        <taxon>Bacteria</taxon>
        <taxon>Bacillati</taxon>
        <taxon>Bacillota</taxon>
        <taxon>Erysipelotrichia</taxon>
        <taxon>Erysipelotrichales</taxon>
        <taxon>Erysipelotrichaceae</taxon>
        <taxon>Amedibacillus</taxon>
    </lineage>
</organism>
<dbReference type="Proteomes" id="UP000515856">
    <property type="component" value="Chromosome"/>
</dbReference>
<feature type="transmembrane region" description="Helical" evidence="1">
    <location>
        <begin position="84"/>
        <end position="102"/>
    </location>
</feature>
<reference evidence="3 4" key="1">
    <citation type="submission" date="2020-08" db="EMBL/GenBank/DDBJ databases">
        <authorList>
            <person name="Liu C."/>
            <person name="Sun Q."/>
        </authorList>
    </citation>
    <scope>NUCLEOTIDE SEQUENCE [LARGE SCALE GENOMIC DNA]</scope>
    <source>
        <strain evidence="3 4">NSJ-61</strain>
    </source>
</reference>
<proteinExistence type="predicted"/>
<feature type="transmembrane region" description="Helical" evidence="1">
    <location>
        <begin position="185"/>
        <end position="203"/>
    </location>
</feature>
<evidence type="ECO:0000256" key="1">
    <source>
        <dbReference type="SAM" id="Phobius"/>
    </source>
</evidence>
<dbReference type="Pfam" id="PF01569">
    <property type="entry name" value="PAP2"/>
    <property type="match status" value="1"/>
</dbReference>
<feature type="transmembrane region" description="Helical" evidence="1">
    <location>
        <begin position="15"/>
        <end position="35"/>
    </location>
</feature>
<sequence length="221" mass="26050">MFCKLKPWIKEHPHCYLLGYWIFYLLYFELLEHLITPRYILHSAVDDMIPFNEYFVIPYVMWFPLLVLPLAYFLFHSKKDFQDLCFFMFTGMTFCLIVYTILPNGLQLRVPIVHDNLCAKLVAFLQSMDSPTNVCPSIHVSSTVAIWIVVFRYQYFKHPFLIKGTTGIVSILIILATMFIKQHSIIDVVLGIILSLILYVVTYHMNWRKLFDHTLLKNAVN</sequence>
<dbReference type="EMBL" id="CP060636">
    <property type="protein sequence ID" value="QNM11616.1"/>
    <property type="molecule type" value="Genomic_DNA"/>
</dbReference>
<feature type="transmembrane region" description="Helical" evidence="1">
    <location>
        <begin position="160"/>
        <end position="179"/>
    </location>
</feature>
<dbReference type="RefSeq" id="WP_117452366.1">
    <property type="nucleotide sequence ID" value="NZ_CP060636.1"/>
</dbReference>
<accession>A0A7G9GLD4</accession>
<dbReference type="InterPro" id="IPR000326">
    <property type="entry name" value="PAP2/HPO"/>
</dbReference>
<name>A0A7G9GLD4_9FIRM</name>
<keyword evidence="1" id="KW-0472">Membrane</keyword>